<feature type="domain" description="C2H2-type" evidence="2">
    <location>
        <begin position="168"/>
        <end position="196"/>
    </location>
</feature>
<dbReference type="SMART" id="SM00355">
    <property type="entry name" value="ZnF_C2H2"/>
    <property type="match status" value="3"/>
</dbReference>
<feature type="domain" description="C2H2-type" evidence="2">
    <location>
        <begin position="141"/>
        <end position="163"/>
    </location>
</feature>
<dbReference type="InterPro" id="IPR013087">
    <property type="entry name" value="Znf_C2H2_type"/>
</dbReference>
<dbReference type="PANTHER" id="PTHR12977">
    <property type="entry name" value="SUPPRESSOR OF VARIEGATION 4-20-RELATED"/>
    <property type="match status" value="1"/>
</dbReference>
<dbReference type="SUPFAM" id="SSF57667">
    <property type="entry name" value="beta-beta-alpha zinc fingers"/>
    <property type="match status" value="2"/>
</dbReference>
<dbReference type="PROSITE" id="PS00028">
    <property type="entry name" value="ZINC_FINGER_C2H2_1"/>
    <property type="match status" value="2"/>
</dbReference>
<proteinExistence type="predicted"/>
<dbReference type="Proteomes" id="UP000007819">
    <property type="component" value="Chromosome X"/>
</dbReference>
<organism evidence="3 4">
    <name type="scientific">Acyrthosiphon pisum</name>
    <name type="common">Pea aphid</name>
    <dbReference type="NCBI Taxonomy" id="7029"/>
    <lineage>
        <taxon>Eukaryota</taxon>
        <taxon>Metazoa</taxon>
        <taxon>Ecdysozoa</taxon>
        <taxon>Arthropoda</taxon>
        <taxon>Hexapoda</taxon>
        <taxon>Insecta</taxon>
        <taxon>Pterygota</taxon>
        <taxon>Neoptera</taxon>
        <taxon>Paraneoptera</taxon>
        <taxon>Hemiptera</taxon>
        <taxon>Sternorrhyncha</taxon>
        <taxon>Aphidomorpha</taxon>
        <taxon>Aphidoidea</taxon>
        <taxon>Aphididae</taxon>
        <taxon>Macrosiphini</taxon>
        <taxon>Acyrthosiphon</taxon>
    </lineage>
</organism>
<reference evidence="3" key="2">
    <citation type="submission" date="2022-06" db="UniProtKB">
        <authorList>
            <consortium name="EnsemblMetazoa"/>
        </authorList>
    </citation>
    <scope>IDENTIFICATION</scope>
</reference>
<dbReference type="SUPFAM" id="SSF82199">
    <property type="entry name" value="SET domain"/>
    <property type="match status" value="1"/>
</dbReference>
<evidence type="ECO:0000313" key="3">
    <source>
        <dbReference type="EnsemblMetazoa" id="XP_008183153.1"/>
    </source>
</evidence>
<evidence type="ECO:0000259" key="2">
    <source>
        <dbReference type="PROSITE" id="PS50157"/>
    </source>
</evidence>
<dbReference type="RefSeq" id="XP_008183153.1">
    <property type="nucleotide sequence ID" value="XM_008184931.1"/>
</dbReference>
<dbReference type="Pfam" id="PF00856">
    <property type="entry name" value="SET"/>
    <property type="match status" value="1"/>
</dbReference>
<evidence type="ECO:0000256" key="1">
    <source>
        <dbReference type="PROSITE-ProRule" id="PRU00042"/>
    </source>
</evidence>
<dbReference type="InterPro" id="IPR039977">
    <property type="entry name" value="Suv4-20/Set9"/>
</dbReference>
<dbReference type="EnsemblMetazoa" id="XM_008184931.1">
    <property type="protein sequence ID" value="XP_008183153.1"/>
    <property type="gene ID" value="LOC103309460"/>
</dbReference>
<accession>A0A8R2B608</accession>
<dbReference type="GeneID" id="103309460"/>
<dbReference type="OrthoDB" id="6611173at2759"/>
<dbReference type="Gene3D" id="3.30.160.60">
    <property type="entry name" value="Classic Zinc Finger"/>
    <property type="match status" value="1"/>
</dbReference>
<dbReference type="InterPro" id="IPR046341">
    <property type="entry name" value="SET_dom_sf"/>
</dbReference>
<evidence type="ECO:0000313" key="4">
    <source>
        <dbReference type="Proteomes" id="UP000007819"/>
    </source>
</evidence>
<sequence>MNNLIKELYGSMAPVTDDFFSDGIRDNSVVKSFQTGETKLWLGPAAFLNHDCEGITDINSLGSTSAIVKANKKIKLGEEITVSYGPHYFGEDNKDCMCHSCEYKGIGYFQVNEQGAGCLMTNPDSSEEHCPEEETPRDDVFTCNICGKMFLFKCWLSRHIASHMIPIHTCEKCDKVFNRKDILKRHIRTVHDKVKHVCDICGAKFSTTHAKTRHINTNHSVEDNTVHFSFYSNFH</sequence>
<dbReference type="Gene3D" id="2.170.270.10">
    <property type="entry name" value="SET domain"/>
    <property type="match status" value="1"/>
</dbReference>
<feature type="domain" description="C2H2-type" evidence="2">
    <location>
        <begin position="196"/>
        <end position="224"/>
    </location>
</feature>
<protein>
    <recommendedName>
        <fullName evidence="2">C2H2-type domain-containing protein</fullName>
    </recommendedName>
</protein>
<name>A0A8R2B608_ACYPI</name>
<reference evidence="4" key="1">
    <citation type="submission" date="2010-06" db="EMBL/GenBank/DDBJ databases">
        <authorList>
            <person name="Jiang H."/>
            <person name="Abraham K."/>
            <person name="Ali S."/>
            <person name="Alsbrooks S.L."/>
            <person name="Anim B.N."/>
            <person name="Anosike U.S."/>
            <person name="Attaway T."/>
            <person name="Bandaranaike D.P."/>
            <person name="Battles P.K."/>
            <person name="Bell S.N."/>
            <person name="Bell A.V."/>
            <person name="Beltran B."/>
            <person name="Bickham C."/>
            <person name="Bustamante Y."/>
            <person name="Caleb T."/>
            <person name="Canada A."/>
            <person name="Cardenas V."/>
            <person name="Carter K."/>
            <person name="Chacko J."/>
            <person name="Chandrabose M.N."/>
            <person name="Chavez D."/>
            <person name="Chavez A."/>
            <person name="Chen L."/>
            <person name="Chu H.-S."/>
            <person name="Claassen K.J."/>
            <person name="Cockrell R."/>
            <person name="Collins M."/>
            <person name="Cooper J.A."/>
            <person name="Cree A."/>
            <person name="Curry S.M."/>
            <person name="Da Y."/>
            <person name="Dao M.D."/>
            <person name="Das B."/>
            <person name="Davila M.-L."/>
            <person name="Davy-Carroll L."/>
            <person name="Denson S."/>
            <person name="Dinh H."/>
            <person name="Ebong V.E."/>
            <person name="Edwards J.R."/>
            <person name="Egan A."/>
            <person name="El-Daye J."/>
            <person name="Escobedo L."/>
            <person name="Fernandez S."/>
            <person name="Fernando P.R."/>
            <person name="Flagg N."/>
            <person name="Forbes L.D."/>
            <person name="Fowler R.G."/>
            <person name="Fu Q."/>
            <person name="Gabisi R.A."/>
            <person name="Ganer J."/>
            <person name="Garbino Pronczuk A."/>
            <person name="Garcia R.M."/>
            <person name="Garner T."/>
            <person name="Garrett T.E."/>
            <person name="Gonzalez D.A."/>
            <person name="Hamid H."/>
            <person name="Hawkins E.S."/>
            <person name="Hirani K."/>
            <person name="Hogues M.E."/>
            <person name="Hollins B."/>
            <person name="Hsiao C.-H."/>
            <person name="Jabil R."/>
            <person name="James M.L."/>
            <person name="Jhangiani S.N."/>
            <person name="Johnson B."/>
            <person name="Johnson Q."/>
            <person name="Joshi V."/>
            <person name="Kalu J.B."/>
            <person name="Kam C."/>
            <person name="Kashfia A."/>
            <person name="Keebler J."/>
            <person name="Kisamo H."/>
            <person name="Kovar C.L."/>
            <person name="Lago L.A."/>
            <person name="Lai C.-Y."/>
            <person name="Laidlaw J."/>
            <person name="Lara F."/>
            <person name="Le T.-K."/>
            <person name="Lee S.L."/>
            <person name="Legall F.H."/>
            <person name="Lemon S.J."/>
            <person name="Lewis L.R."/>
            <person name="Li B."/>
            <person name="Liu Y."/>
            <person name="Liu Y.-S."/>
            <person name="Lopez J."/>
            <person name="Lozado R.J."/>
            <person name="Lu J."/>
            <person name="Madu R.C."/>
            <person name="Maheshwari M."/>
            <person name="Maheshwari R."/>
            <person name="Malloy K."/>
            <person name="Martinez E."/>
            <person name="Mathew T."/>
            <person name="Mercado I.C."/>
            <person name="Mercado C."/>
            <person name="Meyer B."/>
            <person name="Montgomery K."/>
            <person name="Morgan M.B."/>
            <person name="Munidasa M."/>
            <person name="Nazareth L.V."/>
            <person name="Nelson J."/>
            <person name="Ng B.M."/>
            <person name="Nguyen N.B."/>
            <person name="Nguyen P.Q."/>
            <person name="Nguyen T."/>
            <person name="Obregon M."/>
            <person name="Okwuonu G.O."/>
            <person name="Onwere C.G."/>
            <person name="Orozco G."/>
            <person name="Parra A."/>
            <person name="Patel S."/>
            <person name="Patil S."/>
            <person name="Perez A."/>
            <person name="Perez Y."/>
            <person name="Pham C."/>
            <person name="Primus E.L."/>
            <person name="Pu L.-L."/>
            <person name="Puazo M."/>
            <person name="Qin X."/>
            <person name="Quiroz J.B."/>
            <person name="Reese J."/>
            <person name="Richards S."/>
            <person name="Rives C.M."/>
            <person name="Robberts R."/>
            <person name="Ruiz S.J."/>
            <person name="Ruiz M.J."/>
            <person name="Santibanez J."/>
            <person name="Schneider B.W."/>
            <person name="Sisson I."/>
            <person name="Smith M."/>
            <person name="Sodergren E."/>
            <person name="Song X.-Z."/>
            <person name="Song B.B."/>
            <person name="Summersgill H."/>
            <person name="Thelus R."/>
            <person name="Thornton R.D."/>
            <person name="Trejos Z.Y."/>
            <person name="Usmani K."/>
            <person name="Vattathil S."/>
            <person name="Villasana D."/>
            <person name="Walker D.L."/>
            <person name="Wang S."/>
            <person name="Wang K."/>
            <person name="White C.S."/>
            <person name="Williams A.C."/>
            <person name="Williamson J."/>
            <person name="Wilson K."/>
            <person name="Woghiren I.O."/>
            <person name="Woodworth J.R."/>
            <person name="Worley K.C."/>
            <person name="Wright R.A."/>
            <person name="Wu W."/>
            <person name="Young L."/>
            <person name="Zhang L."/>
            <person name="Zhang J."/>
            <person name="Zhu Y."/>
            <person name="Muzny D.M."/>
            <person name="Weinstock G."/>
            <person name="Gibbs R.A."/>
        </authorList>
    </citation>
    <scope>NUCLEOTIDE SEQUENCE [LARGE SCALE GENOMIC DNA]</scope>
    <source>
        <strain evidence="4">LSR1</strain>
    </source>
</reference>
<keyword evidence="4" id="KW-1185">Reference proteome</keyword>
<keyword evidence="1" id="KW-0863">Zinc-finger</keyword>
<dbReference type="InterPro" id="IPR036236">
    <property type="entry name" value="Znf_C2H2_sf"/>
</dbReference>
<dbReference type="GO" id="GO:0042799">
    <property type="term" value="F:histone H4K20 methyltransferase activity"/>
    <property type="evidence" value="ECO:0007669"/>
    <property type="project" value="TreeGrafter"/>
</dbReference>
<dbReference type="GO" id="GO:0008270">
    <property type="term" value="F:zinc ion binding"/>
    <property type="evidence" value="ECO:0007669"/>
    <property type="project" value="UniProtKB-KW"/>
</dbReference>
<dbReference type="AlphaFoldDB" id="A0A8R2B608"/>
<dbReference type="KEGG" id="api:103309460"/>
<dbReference type="PROSITE" id="PS50157">
    <property type="entry name" value="ZINC_FINGER_C2H2_2"/>
    <property type="match status" value="3"/>
</dbReference>
<dbReference type="GO" id="GO:0005634">
    <property type="term" value="C:nucleus"/>
    <property type="evidence" value="ECO:0007669"/>
    <property type="project" value="TreeGrafter"/>
</dbReference>
<dbReference type="PANTHER" id="PTHR12977:SF4">
    <property type="entry name" value="HISTONE-LYSINE N-METHYLTRANSFERASE KMT5B"/>
    <property type="match status" value="1"/>
</dbReference>
<dbReference type="Pfam" id="PF00096">
    <property type="entry name" value="zf-C2H2"/>
    <property type="match status" value="2"/>
</dbReference>
<dbReference type="InterPro" id="IPR001214">
    <property type="entry name" value="SET_dom"/>
</dbReference>
<keyword evidence="1" id="KW-0862">Zinc</keyword>
<keyword evidence="1" id="KW-0479">Metal-binding</keyword>